<reference evidence="2" key="1">
    <citation type="submission" date="2022-01" db="EMBL/GenBank/DDBJ databases">
        <title>Antribacter sp. nov., isolated from Guizhou of China.</title>
        <authorList>
            <person name="Chengliang C."/>
            <person name="Ya Z."/>
        </authorList>
    </citation>
    <scope>NUCLEOTIDE SEQUENCE</scope>
    <source>
        <strain evidence="2">KLBMP 9083</strain>
    </source>
</reference>
<dbReference type="Pfam" id="PF12728">
    <property type="entry name" value="HTH_17"/>
    <property type="match status" value="1"/>
</dbReference>
<dbReference type="EMBL" id="JAKGSG010000066">
    <property type="protein sequence ID" value="MCF4123653.1"/>
    <property type="molecule type" value="Genomic_DNA"/>
</dbReference>
<dbReference type="InterPro" id="IPR009061">
    <property type="entry name" value="DNA-bd_dom_put_sf"/>
</dbReference>
<dbReference type="Proteomes" id="UP001165405">
    <property type="component" value="Unassembled WGS sequence"/>
</dbReference>
<evidence type="ECO:0000313" key="2">
    <source>
        <dbReference type="EMBL" id="MCF4123653.1"/>
    </source>
</evidence>
<feature type="domain" description="Helix-turn-helix" evidence="1">
    <location>
        <begin position="49"/>
        <end position="100"/>
    </location>
</feature>
<evidence type="ECO:0000313" key="3">
    <source>
        <dbReference type="EMBL" id="MCF4123676.1"/>
    </source>
</evidence>
<protein>
    <submittedName>
        <fullName evidence="2">Helix-turn-helix domain-containing protein</fullName>
    </submittedName>
</protein>
<proteinExistence type="predicted"/>
<accession>A0AA41QI81</accession>
<evidence type="ECO:0000313" key="4">
    <source>
        <dbReference type="Proteomes" id="UP001165405"/>
    </source>
</evidence>
<dbReference type="AlphaFoldDB" id="A0AA41QI81"/>
<evidence type="ECO:0000259" key="1">
    <source>
        <dbReference type="Pfam" id="PF12728"/>
    </source>
</evidence>
<gene>
    <name evidence="2" type="ORF">L1785_22070</name>
    <name evidence="3" type="ORF">L1785_22195</name>
</gene>
<dbReference type="InterPro" id="IPR041657">
    <property type="entry name" value="HTH_17"/>
</dbReference>
<dbReference type="EMBL" id="JAKGSG010000067">
    <property type="protein sequence ID" value="MCF4123676.1"/>
    <property type="molecule type" value="Genomic_DNA"/>
</dbReference>
<dbReference type="SUPFAM" id="SSF46955">
    <property type="entry name" value="Putative DNA-binding domain"/>
    <property type="match status" value="1"/>
</dbReference>
<organism evidence="2 4">
    <name type="scientific">Antribacter soli</name>
    <dbReference type="NCBI Taxonomy" id="2910976"/>
    <lineage>
        <taxon>Bacteria</taxon>
        <taxon>Bacillati</taxon>
        <taxon>Actinomycetota</taxon>
        <taxon>Actinomycetes</taxon>
        <taxon>Micrococcales</taxon>
        <taxon>Promicromonosporaceae</taxon>
        <taxon>Antribacter</taxon>
    </lineage>
</organism>
<comment type="caution">
    <text evidence="2">The sequence shown here is derived from an EMBL/GenBank/DDBJ whole genome shotgun (WGS) entry which is preliminary data.</text>
</comment>
<name>A0AA41QI81_9MICO</name>
<keyword evidence="4" id="KW-1185">Reference proteome</keyword>
<dbReference type="RefSeq" id="WP_236091404.1">
    <property type="nucleotide sequence ID" value="NZ_JAKGSG010000066.1"/>
</dbReference>
<sequence>MGLFWLVEGVPGSGWVGLRVCTTFVAYLRFMDANTTPTASLPPGGLAPLLTPEDLGAYLGIPVSTLRDWRTSGKGPCGTWVGKHLRYAVSDIQAWLAQQREPAPGRHPEPGRR</sequence>